<dbReference type="InterPro" id="IPR019775">
    <property type="entry name" value="WD40_repeat_CS"/>
</dbReference>
<evidence type="ECO:0000259" key="13">
    <source>
        <dbReference type="Pfam" id="PF24951"/>
    </source>
</evidence>
<keyword evidence="6" id="KW-0677">Repeat</keyword>
<dbReference type="HAMAP" id="MF_03141">
    <property type="entry name" value="lis1"/>
    <property type="match status" value="1"/>
</dbReference>
<comment type="similarity">
    <text evidence="11">Belongs to the WD repeat LIS1/nudF family.</text>
</comment>
<dbReference type="GO" id="GO:0005737">
    <property type="term" value="C:cytoplasm"/>
    <property type="evidence" value="ECO:0007669"/>
    <property type="project" value="UniProtKB-UniRule"/>
</dbReference>
<evidence type="ECO:0000256" key="4">
    <source>
        <dbReference type="ARBA" id="ARBA00022618"/>
    </source>
</evidence>
<evidence type="ECO:0000256" key="1">
    <source>
        <dbReference type="ARBA" id="ARBA00022448"/>
    </source>
</evidence>
<dbReference type="AlphaFoldDB" id="A0A9J2P9J7"/>
<feature type="repeat" description="WD" evidence="12">
    <location>
        <begin position="145"/>
        <end position="186"/>
    </location>
</feature>
<comment type="function">
    <text evidence="11">Positively regulates the activity of the minus-end directed microtubule motor protein dynein. May enhance dynein-mediated microtubule sliding by targeting dynein to the microtubule plus end. Required for several dynein- and microtubule-dependent processes.</text>
</comment>
<dbReference type="Pfam" id="PF24951">
    <property type="entry name" value="LisH_PAC1"/>
    <property type="match status" value="1"/>
</dbReference>
<dbReference type="Pfam" id="PF00400">
    <property type="entry name" value="WD40"/>
    <property type="match status" value="5"/>
</dbReference>
<dbReference type="InterPro" id="IPR050349">
    <property type="entry name" value="WD_LIS1/nudF_dynein_reg"/>
</dbReference>
<keyword evidence="14" id="KW-1185">Reference proteome</keyword>
<dbReference type="InterPro" id="IPR001680">
    <property type="entry name" value="WD40_rpt"/>
</dbReference>
<protein>
    <recommendedName>
        <fullName evidence="11">Lissencephaly-1 homolog</fullName>
    </recommendedName>
</protein>
<dbReference type="PROSITE" id="PS50294">
    <property type="entry name" value="WD_REPEATS_REGION"/>
    <property type="match status" value="4"/>
</dbReference>
<dbReference type="SUPFAM" id="SSF109925">
    <property type="entry name" value="Lissencephaly-1 protein (Lis-1, PAF-AH alpha) N-terminal domain"/>
    <property type="match status" value="1"/>
</dbReference>
<dbReference type="CDD" id="cd00200">
    <property type="entry name" value="WD40"/>
    <property type="match status" value="1"/>
</dbReference>
<dbReference type="WBParaSite" id="ALUE_0000659001-mRNA-1">
    <property type="protein sequence ID" value="ALUE_0000659001-mRNA-1"/>
    <property type="gene ID" value="ALUE_0000659001"/>
</dbReference>
<feature type="repeat" description="WD" evidence="12">
    <location>
        <begin position="267"/>
        <end position="299"/>
    </location>
</feature>
<dbReference type="SUPFAM" id="SSF50978">
    <property type="entry name" value="WD40 repeat-like"/>
    <property type="match status" value="1"/>
</dbReference>
<dbReference type="InterPro" id="IPR056795">
    <property type="entry name" value="PAC1-like_LisH-like_dom"/>
</dbReference>
<dbReference type="GO" id="GO:0005874">
    <property type="term" value="C:microtubule"/>
    <property type="evidence" value="ECO:0007669"/>
    <property type="project" value="UniProtKB-KW"/>
</dbReference>
<dbReference type="Gene3D" id="2.130.10.10">
    <property type="entry name" value="YVTN repeat-like/Quinoprotein amine dehydrogenase"/>
    <property type="match status" value="1"/>
</dbReference>
<keyword evidence="5 11" id="KW-0493">Microtubule</keyword>
<dbReference type="PROSITE" id="PS50082">
    <property type="entry name" value="WD_REPEATS_2"/>
    <property type="match status" value="4"/>
</dbReference>
<accession>A0A9J2P9J7</accession>
<keyword evidence="4 11" id="KW-0132">Cell division</keyword>
<dbReference type="GO" id="GO:0051012">
    <property type="term" value="P:microtubule sliding"/>
    <property type="evidence" value="ECO:0007669"/>
    <property type="project" value="UniProtKB-UniRule"/>
</dbReference>
<keyword evidence="3 12" id="KW-0853">WD repeat</keyword>
<reference evidence="15" key="1">
    <citation type="submission" date="2023-03" db="UniProtKB">
        <authorList>
            <consortium name="WormBaseParasite"/>
        </authorList>
    </citation>
    <scope>IDENTIFICATION</scope>
</reference>
<evidence type="ECO:0000256" key="12">
    <source>
        <dbReference type="PROSITE-ProRule" id="PRU00221"/>
    </source>
</evidence>
<dbReference type="GO" id="GO:0005813">
    <property type="term" value="C:centrosome"/>
    <property type="evidence" value="ECO:0007669"/>
    <property type="project" value="UniProtKB-SubCell"/>
</dbReference>
<comment type="subunit">
    <text evidence="11">May be a component of a dynein regulatory complex composed of at least lis-1 and nud-2. Interacts with nud-2.</text>
</comment>
<evidence type="ECO:0000256" key="3">
    <source>
        <dbReference type="ARBA" id="ARBA00022574"/>
    </source>
</evidence>
<keyword evidence="10 11" id="KW-0131">Cell cycle</keyword>
<dbReference type="InterPro" id="IPR017252">
    <property type="entry name" value="Dynein_regulator_LIS1"/>
</dbReference>
<sequence>MKSVCMSVHLYQQCKRYRNRAVADYLFSHGYNDTLETFRREADLVWKQREVFEREQQSEQDARIATHVLHKTKVIAFGLQKVADDSKVSGLLEKKWTSVLRLQKKVLDLESKLQEAEREYIHGAPTRDKRQPGEWIPRPPEKFCLTGHRSPITRVIFHPIYSIVASSSEDSTIKVWDYESGEFERSMKGHTDAVQDIAFDNTSCSADMTIKLWEFVQTYECLKTLKGHDHNISSVAFLPSGDHLLSGSRDHTIKMWEVATGYCVRTFVGHQDWVRMVRVHHDGNLFASCSSDHTVRVWNTSLKECKMLISEHEHVVECIAWAPEKAMPSIKEADESHNTAKMNGDVSVTDGMKVKLGPVLISGSRDRTIKFFDVNVGICLFTLIGHDNWVRGLRFHPGGKFLLSVGDDKTLRVWTISQKRCSKTIEAHSHFVTALGESFSVTLRLVKR</sequence>
<dbReference type="SMART" id="SM00320">
    <property type="entry name" value="WD40"/>
    <property type="match status" value="6"/>
</dbReference>
<dbReference type="GO" id="GO:0051301">
    <property type="term" value="P:cell division"/>
    <property type="evidence" value="ECO:0007669"/>
    <property type="project" value="UniProtKB-KW"/>
</dbReference>
<evidence type="ECO:0000256" key="2">
    <source>
        <dbReference type="ARBA" id="ARBA00022490"/>
    </source>
</evidence>
<dbReference type="Proteomes" id="UP000036681">
    <property type="component" value="Unplaced"/>
</dbReference>
<dbReference type="PROSITE" id="PS00678">
    <property type="entry name" value="WD_REPEATS_1"/>
    <property type="match status" value="1"/>
</dbReference>
<feature type="domain" description="PAC1-like LisH-like dimerisation" evidence="13">
    <location>
        <begin position="18"/>
        <end position="44"/>
    </location>
</feature>
<organism evidence="14 15">
    <name type="scientific">Ascaris lumbricoides</name>
    <name type="common">Giant roundworm</name>
    <dbReference type="NCBI Taxonomy" id="6252"/>
    <lineage>
        <taxon>Eukaryota</taxon>
        <taxon>Metazoa</taxon>
        <taxon>Ecdysozoa</taxon>
        <taxon>Nematoda</taxon>
        <taxon>Chromadorea</taxon>
        <taxon>Rhabditida</taxon>
        <taxon>Spirurina</taxon>
        <taxon>Ascaridomorpha</taxon>
        <taxon>Ascaridoidea</taxon>
        <taxon>Ascarididae</taxon>
        <taxon>Ascaris</taxon>
    </lineage>
</organism>
<dbReference type="PRINTS" id="PR00320">
    <property type="entry name" value="GPROTEINBRPT"/>
</dbReference>
<dbReference type="PROSITE" id="PS50896">
    <property type="entry name" value="LISH"/>
    <property type="match status" value="1"/>
</dbReference>
<dbReference type="GO" id="GO:0070840">
    <property type="term" value="F:dynein complex binding"/>
    <property type="evidence" value="ECO:0007669"/>
    <property type="project" value="UniProtKB-UniRule"/>
</dbReference>
<comment type="subcellular location">
    <subcellularLocation>
        <location evidence="11">Cytoplasm</location>
        <location evidence="11">Cytoskeleton</location>
    </subcellularLocation>
    <subcellularLocation>
        <location evidence="11">Cytoplasm</location>
        <location evidence="11">Cytoskeleton</location>
        <location evidence="11">Microtubule organizing center</location>
        <location evidence="11">Centrosome</location>
    </subcellularLocation>
    <text evidence="11">Localizes to the plus end of microtubules and to the centrosome.</text>
</comment>
<dbReference type="InterPro" id="IPR015943">
    <property type="entry name" value="WD40/YVTN_repeat-like_dom_sf"/>
</dbReference>
<dbReference type="PANTHER" id="PTHR44129">
    <property type="entry name" value="WD REPEAT-CONTAINING PROTEIN POP1"/>
    <property type="match status" value="1"/>
</dbReference>
<dbReference type="GO" id="GO:0000132">
    <property type="term" value="P:establishment of mitotic spindle orientation"/>
    <property type="evidence" value="ECO:0007669"/>
    <property type="project" value="UniProtKB-UniRule"/>
</dbReference>
<evidence type="ECO:0000256" key="5">
    <source>
        <dbReference type="ARBA" id="ARBA00022701"/>
    </source>
</evidence>
<evidence type="ECO:0000256" key="11">
    <source>
        <dbReference type="HAMAP-Rule" id="MF_03141"/>
    </source>
</evidence>
<evidence type="ECO:0000256" key="7">
    <source>
        <dbReference type="ARBA" id="ARBA00022776"/>
    </source>
</evidence>
<dbReference type="PIRSF" id="PIRSF037647">
    <property type="entry name" value="Dynein_regulator_Lis1"/>
    <property type="match status" value="1"/>
</dbReference>
<evidence type="ECO:0000313" key="15">
    <source>
        <dbReference type="WBParaSite" id="ALUE_0000659001-mRNA-1"/>
    </source>
</evidence>
<evidence type="ECO:0000313" key="14">
    <source>
        <dbReference type="Proteomes" id="UP000036681"/>
    </source>
</evidence>
<keyword evidence="7 11" id="KW-0498">Mitosis</keyword>
<keyword evidence="9 11" id="KW-0206">Cytoskeleton</keyword>
<name>A0A9J2P9J7_ASCLU</name>
<comment type="domain">
    <text evidence="11">Dimerization mediated by the LisH domain may be required to activate dynein.</text>
</comment>
<dbReference type="SMART" id="SM00667">
    <property type="entry name" value="LisH"/>
    <property type="match status" value="1"/>
</dbReference>
<dbReference type="InterPro" id="IPR020472">
    <property type="entry name" value="WD40_PAC1"/>
</dbReference>
<keyword evidence="1 11" id="KW-0813">Transport</keyword>
<keyword evidence="2 11" id="KW-0963">Cytoplasm</keyword>
<evidence type="ECO:0000256" key="10">
    <source>
        <dbReference type="ARBA" id="ARBA00023306"/>
    </source>
</evidence>
<evidence type="ECO:0000256" key="9">
    <source>
        <dbReference type="ARBA" id="ARBA00023212"/>
    </source>
</evidence>
<evidence type="ECO:0000256" key="8">
    <source>
        <dbReference type="ARBA" id="ARBA00023054"/>
    </source>
</evidence>
<proteinExistence type="inferred from homology"/>
<feature type="repeat" description="WD" evidence="12">
    <location>
        <begin position="225"/>
        <end position="266"/>
    </location>
</feature>
<dbReference type="Gene3D" id="1.20.960.30">
    <property type="match status" value="1"/>
</dbReference>
<dbReference type="InterPro" id="IPR006594">
    <property type="entry name" value="LisH"/>
</dbReference>
<dbReference type="InterPro" id="IPR036322">
    <property type="entry name" value="WD40_repeat_dom_sf"/>
</dbReference>
<keyword evidence="8 11" id="KW-0175">Coiled coil</keyword>
<dbReference type="GO" id="GO:0005875">
    <property type="term" value="C:microtubule associated complex"/>
    <property type="evidence" value="ECO:0007669"/>
    <property type="project" value="UniProtKB-UniRule"/>
</dbReference>
<evidence type="ECO:0000256" key="6">
    <source>
        <dbReference type="ARBA" id="ARBA00022737"/>
    </source>
</evidence>
<feature type="repeat" description="WD" evidence="12">
    <location>
        <begin position="383"/>
        <end position="424"/>
    </location>
</feature>
<dbReference type="InterPro" id="IPR037190">
    <property type="entry name" value="LIS1_N"/>
</dbReference>